<sequence length="819" mass="89551">MSFSRRATAVLAALALLPALVAVQAATTTVEATAATSLLRPADGVYRATIRRTEHGIPHITARDYGSLGFGHGFATAETSICSLADTLLTARGERSRYLGANRRYRDHVTLDATNRQTDTLFTDIRNRRVVERLLADPRRGPSQETKAIVRGYTAGINRYLRSVGGSPGIEDPACRGAAWIRPTATPLDLWYGVYAANLLASTGVFVPQIADAAPPTADDPGLPATGTASFAEVPRSLPSRDDLFAGLGKDPRAPFGSNATAVGADSTATGHGMLLGNPHFPWRGRYRFTQSHLTIPGEYDVAGASLIGSPVVNIGFNDDVAWSHTVSTAYRFTPYEYRTVPGAPTTYLTEEGPRELRRREVSFLAKGRDGRLRTVTEDVYRTAQGYVLHAPDVLMPWSPASFFAIRDANAEHLRTIDTFHGMAKAHNVRQLLAAEDRGAGMPWVNTIAADRAGNVLYADHSVVPNVPDEVVARCLTPVGAALFELAGLPGLDGTRASGDCAWRTDADASRPGVFGPGNLPETFRRDWVVNANDSYWLPNPEQRLEGYDRIIGCERCERSLRTRMVYRYVMDRLAGRDGLAADRRVSHRTLRLFEHENRVFGAELARRDGDLHEVCLAADGGRACDVLTTWDGRSDTRSVGTHVFQEFWKRVPAELLWEVPFDPADPVGTPRDLNEKNPQVVAAMRDALAYLRERQVPFGARWGSLQVAGDDGAPAIPVGGGEGFAGNANAVSSRFPATNRDRLYPVSYGSSHIQAVAFTDHGVDADTILTYGQSLDPTSRYSSDQTRLFGREQWVDFPWTDRQIRGDLVRSYRVSGRG</sequence>
<dbReference type="InterPro" id="IPR023343">
    <property type="entry name" value="Penicillin_amidase_dom1"/>
</dbReference>
<comment type="similarity">
    <text evidence="1">Belongs to the peptidase S45 family.</text>
</comment>
<evidence type="ECO:0000256" key="4">
    <source>
        <dbReference type="ARBA" id="ARBA00023145"/>
    </source>
</evidence>
<accession>A0ABS7RNG3</accession>
<gene>
    <name evidence="6" type="ORF">K1X13_17300</name>
</gene>
<dbReference type="SUPFAM" id="SSF56235">
    <property type="entry name" value="N-terminal nucleophile aminohydrolases (Ntn hydrolases)"/>
    <property type="match status" value="1"/>
</dbReference>
<dbReference type="EMBL" id="JAIEZQ010000003">
    <property type="protein sequence ID" value="MBY9076593.1"/>
    <property type="molecule type" value="Genomic_DNA"/>
</dbReference>
<dbReference type="InterPro" id="IPR029055">
    <property type="entry name" value="Ntn_hydrolases_N"/>
</dbReference>
<dbReference type="InterPro" id="IPR043146">
    <property type="entry name" value="Penicillin_amidase_N_B-knob"/>
</dbReference>
<dbReference type="Gene3D" id="2.30.120.10">
    <property type="match status" value="1"/>
</dbReference>
<dbReference type="Gene3D" id="1.10.1400.10">
    <property type="match status" value="1"/>
</dbReference>
<evidence type="ECO:0000256" key="2">
    <source>
        <dbReference type="ARBA" id="ARBA00022729"/>
    </source>
</evidence>
<proteinExistence type="inferred from homology"/>
<dbReference type="InterPro" id="IPR043147">
    <property type="entry name" value="Penicillin_amidase_A-knob"/>
</dbReference>
<dbReference type="Gene3D" id="1.10.439.10">
    <property type="entry name" value="Penicillin Amidohydrolase, domain 1"/>
    <property type="match status" value="1"/>
</dbReference>
<comment type="caution">
    <text evidence="6">The sequence shown here is derived from an EMBL/GenBank/DDBJ whole genome shotgun (WGS) entry which is preliminary data.</text>
</comment>
<evidence type="ECO:0000256" key="1">
    <source>
        <dbReference type="ARBA" id="ARBA00006586"/>
    </source>
</evidence>
<keyword evidence="2 5" id="KW-0732">Signal</keyword>
<dbReference type="Pfam" id="PF01804">
    <property type="entry name" value="Penicil_amidase"/>
    <property type="match status" value="1"/>
</dbReference>
<dbReference type="PANTHER" id="PTHR34218">
    <property type="entry name" value="PEPTIDASE S45 PENICILLIN AMIDASE"/>
    <property type="match status" value="1"/>
</dbReference>
<feature type="chain" id="PRO_5047054690" evidence="5">
    <location>
        <begin position="26"/>
        <end position="819"/>
    </location>
</feature>
<dbReference type="Proteomes" id="UP000754710">
    <property type="component" value="Unassembled WGS sequence"/>
</dbReference>
<evidence type="ECO:0000256" key="3">
    <source>
        <dbReference type="ARBA" id="ARBA00022801"/>
    </source>
</evidence>
<dbReference type="InterPro" id="IPR002692">
    <property type="entry name" value="S45"/>
</dbReference>
<reference evidence="6 7" key="1">
    <citation type="submission" date="2021-08" db="EMBL/GenBank/DDBJ databases">
        <title>Nocardioides bacterium WL0053 sp. nov., isolated from the sediment.</title>
        <authorList>
            <person name="Wang L."/>
            <person name="Zhang D."/>
            <person name="Zhang A."/>
        </authorList>
    </citation>
    <scope>NUCLEOTIDE SEQUENCE [LARGE SCALE GENOMIC DNA]</scope>
    <source>
        <strain evidence="6 7">WL0053</strain>
    </source>
</reference>
<protein>
    <submittedName>
        <fullName evidence="6">Penicillin acylase family protein</fullName>
    </submittedName>
</protein>
<name>A0ABS7RNG3_9ACTN</name>
<dbReference type="RefSeq" id="WP_221026388.1">
    <property type="nucleotide sequence ID" value="NZ_JAIEZQ010000003.1"/>
</dbReference>
<dbReference type="Gene3D" id="3.60.20.10">
    <property type="entry name" value="Glutamine Phosphoribosylpyrophosphate, subunit 1, domain 1"/>
    <property type="match status" value="1"/>
</dbReference>
<keyword evidence="7" id="KW-1185">Reference proteome</keyword>
<keyword evidence="4" id="KW-0865">Zymogen</keyword>
<evidence type="ECO:0000256" key="5">
    <source>
        <dbReference type="SAM" id="SignalP"/>
    </source>
</evidence>
<evidence type="ECO:0000313" key="7">
    <source>
        <dbReference type="Proteomes" id="UP000754710"/>
    </source>
</evidence>
<organism evidence="6 7">
    <name type="scientific">Nocardioides jiangsuensis</name>
    <dbReference type="NCBI Taxonomy" id="2866161"/>
    <lineage>
        <taxon>Bacteria</taxon>
        <taxon>Bacillati</taxon>
        <taxon>Actinomycetota</taxon>
        <taxon>Actinomycetes</taxon>
        <taxon>Propionibacteriales</taxon>
        <taxon>Nocardioidaceae</taxon>
        <taxon>Nocardioides</taxon>
    </lineage>
</organism>
<evidence type="ECO:0000313" key="6">
    <source>
        <dbReference type="EMBL" id="MBY9076593.1"/>
    </source>
</evidence>
<dbReference type="PANTHER" id="PTHR34218:SF3">
    <property type="entry name" value="ACYL-HOMOSERINE LACTONE ACYLASE PVDQ"/>
    <property type="match status" value="1"/>
</dbReference>
<keyword evidence="3" id="KW-0378">Hydrolase</keyword>
<feature type="signal peptide" evidence="5">
    <location>
        <begin position="1"/>
        <end position="25"/>
    </location>
</feature>